<sequence>MKPTRYIHLLSLFYRSFILFSLIVDAVAALLYRQYGSGIFPLLWLLKSGTLLLTWFTINRRKKNEYYYYYNQGISRKQIWIPLLLFDLLLFIVITCCFHA</sequence>
<proteinExistence type="predicted"/>
<dbReference type="RefSeq" id="WP_090393564.1">
    <property type="nucleotide sequence ID" value="NZ_FMZO01000031.1"/>
</dbReference>
<feature type="transmembrane region" description="Helical" evidence="1">
    <location>
        <begin position="79"/>
        <end position="98"/>
    </location>
</feature>
<keyword evidence="1" id="KW-0812">Transmembrane</keyword>
<reference evidence="3" key="1">
    <citation type="submission" date="2016-10" db="EMBL/GenBank/DDBJ databases">
        <authorList>
            <person name="Varghese N."/>
            <person name="Submissions S."/>
        </authorList>
    </citation>
    <scope>NUCLEOTIDE SEQUENCE [LARGE SCALE GENOMIC DNA]</scope>
    <source>
        <strain evidence="3">DSM 25811 / CCM 8410 / LMG 26954 / E90</strain>
    </source>
</reference>
<evidence type="ECO:0000256" key="1">
    <source>
        <dbReference type="SAM" id="Phobius"/>
    </source>
</evidence>
<dbReference type="Proteomes" id="UP000198757">
    <property type="component" value="Unassembled WGS sequence"/>
</dbReference>
<dbReference type="STRING" id="1285928.SAMN04487894_1314"/>
<protein>
    <submittedName>
        <fullName evidence="2">Uncharacterized protein</fullName>
    </submittedName>
</protein>
<accession>A0A1G7BKY3</accession>
<evidence type="ECO:0000313" key="3">
    <source>
        <dbReference type="Proteomes" id="UP000198757"/>
    </source>
</evidence>
<keyword evidence="3" id="KW-1185">Reference proteome</keyword>
<gene>
    <name evidence="2" type="ORF">SAMN04487894_1314</name>
</gene>
<keyword evidence="1" id="KW-1133">Transmembrane helix</keyword>
<evidence type="ECO:0000313" key="2">
    <source>
        <dbReference type="EMBL" id="SDE27761.1"/>
    </source>
</evidence>
<keyword evidence="1" id="KW-0472">Membrane</keyword>
<feature type="transmembrane region" description="Helical" evidence="1">
    <location>
        <begin position="12"/>
        <end position="32"/>
    </location>
</feature>
<dbReference type="EMBL" id="FMZO01000031">
    <property type="protein sequence ID" value="SDE27761.1"/>
    <property type="molecule type" value="Genomic_DNA"/>
</dbReference>
<feature type="transmembrane region" description="Helical" evidence="1">
    <location>
        <begin position="38"/>
        <end position="58"/>
    </location>
</feature>
<organism evidence="2 3">
    <name type="scientific">Niabella drilacis (strain DSM 25811 / CCM 8410 / CCUG 62505 / LMG 26954 / E90)</name>
    <dbReference type="NCBI Taxonomy" id="1285928"/>
    <lineage>
        <taxon>Bacteria</taxon>
        <taxon>Pseudomonadati</taxon>
        <taxon>Bacteroidota</taxon>
        <taxon>Chitinophagia</taxon>
        <taxon>Chitinophagales</taxon>
        <taxon>Chitinophagaceae</taxon>
        <taxon>Niabella</taxon>
    </lineage>
</organism>
<name>A0A1G7BKY3_NIADE</name>
<dbReference type="AlphaFoldDB" id="A0A1G7BKY3"/>